<evidence type="ECO:0000313" key="2">
    <source>
        <dbReference type="Proteomes" id="UP000175993"/>
    </source>
</evidence>
<proteinExistence type="predicted"/>
<reference evidence="1 2" key="1">
    <citation type="submission" date="2019-11" db="EMBL/GenBank/DDBJ databases">
        <title>Whole-genome sequencing of Allorhizobium vitis.</title>
        <authorList>
            <person name="Gan H.M."/>
            <person name="Savka M.A."/>
        </authorList>
    </citation>
    <scope>NUCLEOTIDE SEQUENCE [LARGE SCALE GENOMIC DNA]</scope>
    <source>
        <strain evidence="1 2">AB4</strain>
    </source>
</reference>
<comment type="caution">
    <text evidence="1">The sequence shown here is derived from an EMBL/GenBank/DDBJ whole genome shotgun (WGS) entry which is preliminary data.</text>
</comment>
<dbReference type="Proteomes" id="UP000175993">
    <property type="component" value="Unassembled WGS sequence"/>
</dbReference>
<dbReference type="EMBL" id="MBEV02000018">
    <property type="protein sequence ID" value="MUP07679.1"/>
    <property type="molecule type" value="Genomic_DNA"/>
</dbReference>
<organism evidence="1 2">
    <name type="scientific">Agrobacterium vitis</name>
    <name type="common">Rhizobium vitis</name>
    <dbReference type="NCBI Taxonomy" id="373"/>
    <lineage>
        <taxon>Bacteria</taxon>
        <taxon>Pseudomonadati</taxon>
        <taxon>Pseudomonadota</taxon>
        <taxon>Alphaproteobacteria</taxon>
        <taxon>Hyphomicrobiales</taxon>
        <taxon>Rhizobiaceae</taxon>
        <taxon>Rhizobium/Agrobacterium group</taxon>
        <taxon>Agrobacterium</taxon>
    </lineage>
</organism>
<name>A0ABD6GJZ7_AGRVI</name>
<dbReference type="RefSeq" id="WP_156584320.1">
    <property type="nucleotide sequence ID" value="NZ_CP118259.1"/>
</dbReference>
<accession>A0ABD6GJZ7</accession>
<protein>
    <submittedName>
        <fullName evidence="1">Uncharacterized protein</fullName>
    </submittedName>
</protein>
<gene>
    <name evidence="1" type="ORF">BBI04_023100</name>
</gene>
<evidence type="ECO:0000313" key="1">
    <source>
        <dbReference type="EMBL" id="MUP07679.1"/>
    </source>
</evidence>
<sequence length="57" mass="6535">MSFFEKIFARRAINPMLIDKKDYHAFTTDFDHIVKSEDLDQVLGPLAQDDAAILDHA</sequence>
<dbReference type="AlphaFoldDB" id="A0ABD6GJZ7"/>